<comment type="similarity">
    <text evidence="1">Belongs to the transposase 8 family.</text>
</comment>
<reference evidence="2 3" key="1">
    <citation type="journal article" date="2011" name="J. Bacteriol.">
        <title>Genome of Ochrobactrum anthropi ATCC 49188 T, a versatile opportunistic pathogen and symbiont of several eukaryotic hosts.</title>
        <authorList>
            <person name="Chain P.S."/>
            <person name="Lang D.M."/>
            <person name="Comerci D.J."/>
            <person name="Malfatti S.A."/>
            <person name="Vergez L.M."/>
            <person name="Shin M."/>
            <person name="Ugalde R.A."/>
            <person name="Garcia E."/>
            <person name="Tolmasky M.E."/>
        </authorList>
    </citation>
    <scope>NUCLEOTIDE SEQUENCE [LARGE SCALE GENOMIC DNA]</scope>
    <source>
        <strain evidence="3">ATCC 49188 / DSM 6882 / CCUG 24695 / JCM 21032 / LMG 3331 / NBRC 15819 / NCTC 12168 / Alc 37</strain>
    </source>
</reference>
<evidence type="ECO:0000256" key="1">
    <source>
        <dbReference type="ARBA" id="ARBA00009964"/>
    </source>
</evidence>
<dbReference type="PANTHER" id="PTHR37936">
    <property type="entry name" value="TRANSPOSASE INSC FOR INSERTION ELEMENT IS2A-RELATED"/>
    <property type="match status" value="1"/>
</dbReference>
<dbReference type="PATRIC" id="fig|439375.7.peg.2872"/>
<dbReference type="HOGENOM" id="CLU_113764_1_1_5"/>
<dbReference type="GO" id="GO:0043565">
    <property type="term" value="F:sequence-specific DNA binding"/>
    <property type="evidence" value="ECO:0007669"/>
    <property type="project" value="InterPro"/>
</dbReference>
<dbReference type="AlphaFoldDB" id="A6X2I1"/>
<dbReference type="GO" id="GO:0004803">
    <property type="term" value="F:transposase activity"/>
    <property type="evidence" value="ECO:0007669"/>
    <property type="project" value="InterPro"/>
</dbReference>
<evidence type="ECO:0000313" key="3">
    <source>
        <dbReference type="Proteomes" id="UP000002301"/>
    </source>
</evidence>
<proteinExistence type="inferred from homology"/>
<dbReference type="Pfam" id="PF01527">
    <property type="entry name" value="HTH_Tnp_1"/>
    <property type="match status" value="1"/>
</dbReference>
<dbReference type="SUPFAM" id="SSF48295">
    <property type="entry name" value="TrpR-like"/>
    <property type="match status" value="1"/>
</dbReference>
<evidence type="ECO:0000313" key="2">
    <source>
        <dbReference type="EMBL" id="ABS15435.1"/>
    </source>
</evidence>
<dbReference type="GO" id="GO:0006313">
    <property type="term" value="P:DNA transposition"/>
    <property type="evidence" value="ECO:0007669"/>
    <property type="project" value="InterPro"/>
</dbReference>
<dbReference type="KEGG" id="oan:Oant_2724"/>
<dbReference type="InterPro" id="IPR036388">
    <property type="entry name" value="WH-like_DNA-bd_sf"/>
</dbReference>
<dbReference type="PANTHER" id="PTHR37936:SF3">
    <property type="entry name" value="TRANSPOSASE INSC FOR INSERTION ELEMENT IS2A-RELATED"/>
    <property type="match status" value="1"/>
</dbReference>
<dbReference type="EMBL" id="CP000758">
    <property type="protein sequence ID" value="ABS15435.1"/>
    <property type="molecule type" value="Genomic_DNA"/>
</dbReference>
<dbReference type="STRING" id="439375.Oant_2724"/>
<protein>
    <submittedName>
        <fullName evidence="2">Transposase IS3/IS911 family protein</fullName>
    </submittedName>
</protein>
<dbReference type="InterPro" id="IPR010921">
    <property type="entry name" value="Trp_repressor/repl_initiator"/>
</dbReference>
<accession>A6X2I1</accession>
<organism evidence="2 3">
    <name type="scientific">Brucella anthropi (strain ATCC 49188 / DSM 6882 / CCUG 24695 / JCM 21032 / LMG 3331 / NBRC 15819 / NCTC 12168 / Alc 37)</name>
    <name type="common">Ochrobactrum anthropi</name>
    <dbReference type="NCBI Taxonomy" id="439375"/>
    <lineage>
        <taxon>Bacteria</taxon>
        <taxon>Pseudomonadati</taxon>
        <taxon>Pseudomonadota</taxon>
        <taxon>Alphaproteobacteria</taxon>
        <taxon>Hyphomicrobiales</taxon>
        <taxon>Brucellaceae</taxon>
        <taxon>Brucella/Ochrobactrum group</taxon>
        <taxon>Brucella</taxon>
    </lineage>
</organism>
<gene>
    <name evidence="2" type="ordered locus">Oant_2724</name>
</gene>
<dbReference type="eggNOG" id="COG2963">
    <property type="taxonomic scope" value="Bacteria"/>
</dbReference>
<dbReference type="RefSeq" id="WP_012092489.1">
    <property type="nucleotide sequence ID" value="NC_009667.1"/>
</dbReference>
<sequence>MWTDTKNFEVLTADPVRLAHSPARRFRHWSPEEKARIVAETLLPGANVSQIARSHDLDPSQVFAWRRKALSSGMIAPSTDEKEAPVKFTRFDAVNSTAVEIVVGDVVMRVGSNIEPRQLAGIIRAVRQA</sequence>
<keyword evidence="3" id="KW-1185">Reference proteome</keyword>
<dbReference type="Gene3D" id="1.10.10.10">
    <property type="entry name" value="Winged helix-like DNA-binding domain superfamily/Winged helix DNA-binding domain"/>
    <property type="match status" value="1"/>
</dbReference>
<name>A6X2I1_BRUA4</name>
<dbReference type="Proteomes" id="UP000002301">
    <property type="component" value="Chromosome 1"/>
</dbReference>
<dbReference type="InterPro" id="IPR002514">
    <property type="entry name" value="Transposase_8"/>
</dbReference>